<sequence>MCLQVVFMHFSALAAFNLVCVMDYLSKFIPLKELQLLLSRLLAQLPSRRLGVSVINGLTALDSSQSLPLRFGSSGKGMGRVCGRHIKQQEEDIAICECKYDANDPDSACGEACLNVLTSTECTPVLVVEDGGGGNTAIRTSHGATKVGKFVCVCEREREETKWENGGDERRVGERSVEAAIAMRREGEIVREILEEGELGQDEKIISGTEGRGWGLLADENIKEYWDVIGEDLLRVFLEFHNHGVINQSTNPTFIALVLKKSQTNKISDFRPIILIASLYKIIAKVLSRCIRGVLPEIIHTFEGAFVEGRQILDAVLIANEVDFLDHALGMKGFSGRWRSWMRGCLSSICFAVLVNGILKEWIKATRGFRQGDPLSSFLFIIAVDVLGVLWSRVSEGKRDHLISWDLVCKLKEVGRLWFGKISLMNRALLGK</sequence>
<dbReference type="Proteomes" id="UP000288805">
    <property type="component" value="Unassembled WGS sequence"/>
</dbReference>
<comment type="caution">
    <text evidence="1">The sequence shown here is derived from an EMBL/GenBank/DDBJ whole genome shotgun (WGS) entry which is preliminary data.</text>
</comment>
<organism evidence="1 2">
    <name type="scientific">Vitis vinifera</name>
    <name type="common">Grape</name>
    <dbReference type="NCBI Taxonomy" id="29760"/>
    <lineage>
        <taxon>Eukaryota</taxon>
        <taxon>Viridiplantae</taxon>
        <taxon>Streptophyta</taxon>
        <taxon>Embryophyta</taxon>
        <taxon>Tracheophyta</taxon>
        <taxon>Spermatophyta</taxon>
        <taxon>Magnoliopsida</taxon>
        <taxon>eudicotyledons</taxon>
        <taxon>Gunneridae</taxon>
        <taxon>Pentapetalae</taxon>
        <taxon>rosids</taxon>
        <taxon>Vitales</taxon>
        <taxon>Vitaceae</taxon>
        <taxon>Viteae</taxon>
        <taxon>Vitis</taxon>
    </lineage>
</organism>
<reference evidence="1 2" key="1">
    <citation type="journal article" date="2018" name="PLoS Genet.">
        <title>Population sequencing reveals clonal diversity and ancestral inbreeding in the grapevine cultivar Chardonnay.</title>
        <authorList>
            <person name="Roach M.J."/>
            <person name="Johnson D.L."/>
            <person name="Bohlmann J."/>
            <person name="van Vuuren H.J."/>
            <person name="Jones S.J."/>
            <person name="Pretorius I.S."/>
            <person name="Schmidt S.A."/>
            <person name="Borneman A.R."/>
        </authorList>
    </citation>
    <scope>NUCLEOTIDE SEQUENCE [LARGE SCALE GENOMIC DNA]</scope>
    <source>
        <strain evidence="2">cv. Chardonnay</strain>
        <tissue evidence="1">Leaf</tissue>
    </source>
</reference>
<dbReference type="InterPro" id="IPR052343">
    <property type="entry name" value="Retrotransposon-Effector_Assoc"/>
</dbReference>
<dbReference type="EMBL" id="QGNW01000025">
    <property type="protein sequence ID" value="RVX13275.1"/>
    <property type="molecule type" value="Genomic_DNA"/>
</dbReference>
<dbReference type="AlphaFoldDB" id="A0A438JWF1"/>
<gene>
    <name evidence="1" type="primary">YTX2_754</name>
    <name evidence="1" type="ORF">CK203_018104</name>
</gene>
<accession>A0A438JWF1</accession>
<evidence type="ECO:0000313" key="1">
    <source>
        <dbReference type="EMBL" id="RVX13275.1"/>
    </source>
</evidence>
<dbReference type="PANTHER" id="PTHR46890:SF48">
    <property type="entry name" value="RNA-DIRECTED DNA POLYMERASE"/>
    <property type="match status" value="1"/>
</dbReference>
<proteinExistence type="predicted"/>
<evidence type="ECO:0000313" key="2">
    <source>
        <dbReference type="Proteomes" id="UP000288805"/>
    </source>
</evidence>
<protein>
    <submittedName>
        <fullName evidence="1">Transposon TX1 uncharacterized 149 kDa protein</fullName>
    </submittedName>
</protein>
<name>A0A438JWF1_VITVI</name>
<dbReference type="PANTHER" id="PTHR46890">
    <property type="entry name" value="NON-LTR RETROLELEMENT REVERSE TRANSCRIPTASE-LIKE PROTEIN-RELATED"/>
    <property type="match status" value="1"/>
</dbReference>